<name>A0A8J8NM04_HALGN</name>
<dbReference type="EMBL" id="RRYP01011490">
    <property type="protein sequence ID" value="TNV77697.1"/>
    <property type="molecule type" value="Genomic_DNA"/>
</dbReference>
<organism evidence="2 3">
    <name type="scientific">Halteria grandinella</name>
    <dbReference type="NCBI Taxonomy" id="5974"/>
    <lineage>
        <taxon>Eukaryota</taxon>
        <taxon>Sar</taxon>
        <taxon>Alveolata</taxon>
        <taxon>Ciliophora</taxon>
        <taxon>Intramacronucleata</taxon>
        <taxon>Spirotrichea</taxon>
        <taxon>Stichotrichia</taxon>
        <taxon>Sporadotrichida</taxon>
        <taxon>Halteriidae</taxon>
        <taxon>Halteria</taxon>
    </lineage>
</organism>
<feature type="transmembrane region" description="Helical" evidence="1">
    <location>
        <begin position="55"/>
        <end position="84"/>
    </location>
</feature>
<dbReference type="Proteomes" id="UP000785679">
    <property type="component" value="Unassembled WGS sequence"/>
</dbReference>
<proteinExistence type="predicted"/>
<feature type="transmembrane region" description="Helical" evidence="1">
    <location>
        <begin position="20"/>
        <end position="43"/>
    </location>
</feature>
<keyword evidence="1" id="KW-0812">Transmembrane</keyword>
<evidence type="ECO:0000256" key="1">
    <source>
        <dbReference type="SAM" id="Phobius"/>
    </source>
</evidence>
<feature type="transmembrane region" description="Helical" evidence="1">
    <location>
        <begin position="144"/>
        <end position="164"/>
    </location>
</feature>
<keyword evidence="1" id="KW-1133">Transmembrane helix</keyword>
<comment type="caution">
    <text evidence="2">The sequence shown here is derived from an EMBL/GenBank/DDBJ whole genome shotgun (WGS) entry which is preliminary data.</text>
</comment>
<keyword evidence="3" id="KW-1185">Reference proteome</keyword>
<reference evidence="2" key="1">
    <citation type="submission" date="2019-06" db="EMBL/GenBank/DDBJ databases">
        <authorList>
            <person name="Zheng W."/>
        </authorList>
    </citation>
    <scope>NUCLEOTIDE SEQUENCE</scope>
    <source>
        <strain evidence="2">QDHG01</strain>
    </source>
</reference>
<gene>
    <name evidence="2" type="ORF">FGO68_gene13081</name>
</gene>
<feature type="transmembrane region" description="Helical" evidence="1">
    <location>
        <begin position="104"/>
        <end position="124"/>
    </location>
</feature>
<evidence type="ECO:0000313" key="2">
    <source>
        <dbReference type="EMBL" id="TNV77697.1"/>
    </source>
</evidence>
<evidence type="ECO:0000313" key="3">
    <source>
        <dbReference type="Proteomes" id="UP000785679"/>
    </source>
</evidence>
<dbReference type="AlphaFoldDB" id="A0A8J8NM04"/>
<accession>A0A8J8NM04</accession>
<keyword evidence="1" id="KW-0472">Membrane</keyword>
<sequence length="192" mass="22710">MFSQIALDLKALDRRENKIIFKLGVYLSFFGPTGILTQTYLFFQLFMSINSGLIILYQISIYLGCMILTLAQMVIVSFLVDMIVFRKVGIDRYFRRPFPYIDGIWILVVLFWFIPFLLAIWRLVWLIESQNQVLLTNYIWHFSVYYGLSILFTLIVLSCGKWIFKLHRRENIVKSCKESKERGNILSQTSFD</sequence>
<protein>
    <submittedName>
        <fullName evidence="2">Uncharacterized protein</fullName>
    </submittedName>
</protein>